<keyword evidence="2" id="KW-0808">Transferase</keyword>
<dbReference type="SUPFAM" id="SSF56112">
    <property type="entry name" value="Protein kinase-like (PK-like)"/>
    <property type="match status" value="1"/>
</dbReference>
<feature type="compositionally biased region" description="Low complexity" evidence="8">
    <location>
        <begin position="803"/>
        <end position="822"/>
    </location>
</feature>
<dbReference type="InterPro" id="IPR013761">
    <property type="entry name" value="SAM/pointed_sf"/>
</dbReference>
<dbReference type="InterPro" id="IPR001660">
    <property type="entry name" value="SAM"/>
</dbReference>
<feature type="compositionally biased region" description="Polar residues" evidence="8">
    <location>
        <begin position="256"/>
        <end position="295"/>
    </location>
</feature>
<gene>
    <name evidence="11" type="ORF">BZ3500_MVSOF-1268-A1-R1_CHR2-1G04547</name>
</gene>
<sequence length="1297" mass="137641">MLAASSSNHTNGNTPGIGSAMNHPHSLHNLPKSNPATPTFAPPTLGSSSSSTSTTTTGGQQLQQLQQRPATASAVLASASTSTSLANSSMRNGSTAPHSATRSDPLPTMIDGHDPLTTGRNYLELIRSWDDDDIARWLNEIRVPQYEPLFRQNDIRGTVLLDVDQTALKEMGLRSVGDRVKIVVAIKNLRQRCVKQAFNERASVRAQQLQQQQQHSLPSPARTGPILPPPNGGLLASRKVGSGRISGRIPPPLHLANSNTVPSLSNSDVPQAWQASVPNSNSASTVTLGRSSSLASKPLGAPPHSLAAARAASPGQHRLGTSPPTSASSLNHLGRTPSISTTAASPSRPNSTLTVSGGGASTSNYHLRTGPATSAGPRSAQLAQPVISPQHRKSSSTSVPPRPPPHGNSPTQEGFSIATYGRGSPAPSTTPKLLPSLVIGGAQMGTSSPTGFDNPTVSNLSRSASLNARPGSAPSIPASTSTSSLNAVMRKAVKFIGDDGVSKMIAVSDCRDGREVMTRVVKKFMPVATAAHLGSPQLDVDELDDWEVYALAADGSSRLLNESELLRICQEADAPERQRGLGVRSVRQAELDQSARGKRGRKLRWVFGEANTPDSNRPGGVAASPTSPGHLTSEIPWTSVEPASPSSVISPISPEERADSHSTLPNSLSLGNNSNKRMTNRASVVSVMSGLGGADPDSPSSRDTVRTSPSASSGLLNSGRRLRSFFGQRPPSELIATHLTEYFPKAEKNKLLSKQVRQSMRKSMVRRDSAASFGHTAGGFGNGGPVPPMPGSTSWERTPNDRASLASRHSSSSGSSGANATAGEVGAGDLAALGAGLRTTSDDSARSVVSLLEPMAESAETGLSNEDVGKMAHPRPPPLDRRGSRLSVASSKLSLYERRKSRADSDAASVLTVDDVTAELETRRASMLSYAESQSDESDAGGEGSVNAGLRPPSIALSMEEEVEEEDYDEDEDDDLEEDEEEDEEVDKADDVSSKPAIKWIKGALIGAGSFGSVFLGMNPMSGLLMAVKQVELPTGNSHNEERKKSMLEALEREIELLKDLRHENIVQYFDSSTDSTHLNIFLEYVPGGSVAALLSNYGAFEEALVSKFVRQILTGLAYLHDREIIHRDIKGANILVDNKGGIKISDFGISKKVEDNLLSGAKVHRPSLQGSVYWMAPEVVKQTSYTSKADIWSLGCLVVEMLTGAPPWANLTQMQAIFRVSCVSIPIGSSVRPTIPDDISNDADDFLEQTFEIDHEARPSALELLSHGFIKDPDHTMTSQQTPTRATFSQTNHPTG</sequence>
<evidence type="ECO:0000256" key="3">
    <source>
        <dbReference type="ARBA" id="ARBA00022741"/>
    </source>
</evidence>
<evidence type="ECO:0000313" key="11">
    <source>
        <dbReference type="EMBL" id="SCZ88649.1"/>
    </source>
</evidence>
<feature type="region of interest" description="Disordered" evidence="8">
    <location>
        <begin position="609"/>
        <end position="717"/>
    </location>
</feature>
<feature type="compositionally biased region" description="Low complexity" evidence="8">
    <location>
        <begin position="44"/>
        <end position="89"/>
    </location>
</feature>
<name>A0A2X0KJU6_9BASI</name>
<dbReference type="InterPro" id="IPR017441">
    <property type="entry name" value="Protein_kinase_ATP_BS"/>
</dbReference>
<dbReference type="InterPro" id="IPR050538">
    <property type="entry name" value="MAP_kinase_kinase_kinase"/>
</dbReference>
<dbReference type="Pfam" id="PF07647">
    <property type="entry name" value="SAM_2"/>
    <property type="match status" value="1"/>
</dbReference>
<dbReference type="EMBL" id="FMWP01000012">
    <property type="protein sequence ID" value="SCZ88649.1"/>
    <property type="molecule type" value="Genomic_DNA"/>
</dbReference>
<dbReference type="PROSITE" id="PS50011">
    <property type="entry name" value="PROTEIN_KINASE_DOM"/>
    <property type="match status" value="1"/>
</dbReference>
<feature type="compositionally biased region" description="Low complexity" evidence="8">
    <location>
        <begin position="639"/>
        <end position="653"/>
    </location>
</feature>
<dbReference type="OrthoDB" id="266718at2759"/>
<feature type="domain" description="Protein kinase" evidence="9">
    <location>
        <begin position="1000"/>
        <end position="1271"/>
    </location>
</feature>
<feature type="compositionally biased region" description="Polar residues" evidence="8">
    <location>
        <begin position="1"/>
        <end position="16"/>
    </location>
</feature>
<dbReference type="InterPro" id="IPR008271">
    <property type="entry name" value="Ser/Thr_kinase_AS"/>
</dbReference>
<feature type="region of interest" description="Disordered" evidence="8">
    <location>
        <begin position="1"/>
        <end position="113"/>
    </location>
</feature>
<dbReference type="GO" id="GO:0004709">
    <property type="term" value="F:MAP kinase kinase kinase activity"/>
    <property type="evidence" value="ECO:0007669"/>
    <property type="project" value="UniProtKB-ARBA"/>
</dbReference>
<evidence type="ECO:0000256" key="7">
    <source>
        <dbReference type="SAM" id="Coils"/>
    </source>
</evidence>
<dbReference type="Gene3D" id="1.10.510.10">
    <property type="entry name" value="Transferase(Phosphotransferase) domain 1"/>
    <property type="match status" value="1"/>
</dbReference>
<accession>A0A2X0KJU6</accession>
<dbReference type="PANTHER" id="PTHR48016:SF56">
    <property type="entry name" value="MAPKK KINASE"/>
    <property type="match status" value="1"/>
</dbReference>
<feature type="binding site" evidence="6">
    <location>
        <position position="1029"/>
    </location>
    <ligand>
        <name>ATP</name>
        <dbReference type="ChEBI" id="CHEBI:30616"/>
    </ligand>
</feature>
<evidence type="ECO:0000256" key="6">
    <source>
        <dbReference type="PROSITE-ProRule" id="PRU10141"/>
    </source>
</evidence>
<dbReference type="Pfam" id="PF00069">
    <property type="entry name" value="Pkinase"/>
    <property type="match status" value="1"/>
</dbReference>
<dbReference type="SUPFAM" id="SSF47769">
    <property type="entry name" value="SAM/Pointed domain"/>
    <property type="match status" value="1"/>
</dbReference>
<feature type="region of interest" description="Disordered" evidence="8">
    <location>
        <begin position="768"/>
        <end position="822"/>
    </location>
</feature>
<dbReference type="InterPro" id="IPR000719">
    <property type="entry name" value="Prot_kinase_dom"/>
</dbReference>
<dbReference type="InterPro" id="IPR029458">
    <property type="entry name" value="Ras-bd_By2"/>
</dbReference>
<evidence type="ECO:0000256" key="4">
    <source>
        <dbReference type="ARBA" id="ARBA00022777"/>
    </source>
</evidence>
<dbReference type="PANTHER" id="PTHR48016">
    <property type="entry name" value="MAP KINASE KINASE KINASE SSK2-RELATED-RELATED"/>
    <property type="match status" value="1"/>
</dbReference>
<dbReference type="SMART" id="SM01304">
    <property type="entry name" value="Ras_bdg_2"/>
    <property type="match status" value="1"/>
</dbReference>
<dbReference type="PROSITE" id="PS00108">
    <property type="entry name" value="PROTEIN_KINASE_ST"/>
    <property type="match status" value="1"/>
</dbReference>
<dbReference type="PROSITE" id="PS00107">
    <property type="entry name" value="PROTEIN_KINASE_ATP"/>
    <property type="match status" value="1"/>
</dbReference>
<evidence type="ECO:0000259" key="9">
    <source>
        <dbReference type="PROSITE" id="PS50011"/>
    </source>
</evidence>
<evidence type="ECO:0000313" key="12">
    <source>
        <dbReference type="Proteomes" id="UP000249723"/>
    </source>
</evidence>
<dbReference type="Proteomes" id="UP000249723">
    <property type="component" value="Unassembled WGS sequence"/>
</dbReference>
<feature type="region of interest" description="Disordered" evidence="8">
    <location>
        <begin position="857"/>
        <end position="885"/>
    </location>
</feature>
<feature type="compositionally biased region" description="Polar residues" evidence="8">
    <location>
        <begin position="698"/>
        <end position="716"/>
    </location>
</feature>
<protein>
    <submittedName>
        <fullName evidence="11">BZ3500_MvSof-1268-A1-R1_Chr2-1g04547 protein</fullName>
    </submittedName>
</protein>
<dbReference type="SMART" id="SM00220">
    <property type="entry name" value="S_TKc"/>
    <property type="match status" value="1"/>
</dbReference>
<keyword evidence="7" id="KW-0175">Coiled coil</keyword>
<feature type="coiled-coil region" evidence="7">
    <location>
        <begin position="1041"/>
        <end position="1068"/>
    </location>
</feature>
<evidence type="ECO:0000256" key="5">
    <source>
        <dbReference type="ARBA" id="ARBA00022840"/>
    </source>
</evidence>
<dbReference type="Gene3D" id="1.10.150.50">
    <property type="entry name" value="Transcription Factor, Ets-1"/>
    <property type="match status" value="1"/>
</dbReference>
<feature type="region of interest" description="Disordered" evidence="8">
    <location>
        <begin position="927"/>
        <end position="992"/>
    </location>
</feature>
<comment type="similarity">
    <text evidence="1">Belongs to the protein kinase superfamily. STE Ser/Thr protein kinase family. MAP kinase kinase kinase subfamily.</text>
</comment>
<feature type="compositionally biased region" description="Polar residues" evidence="8">
    <location>
        <begin position="90"/>
        <end position="102"/>
    </location>
</feature>
<dbReference type="STRING" id="289078.A0A2X0KJU6"/>
<evidence type="ECO:0000259" key="10">
    <source>
        <dbReference type="PROSITE" id="PS50105"/>
    </source>
</evidence>
<reference evidence="12" key="1">
    <citation type="submission" date="2016-10" db="EMBL/GenBank/DDBJ databases">
        <authorList>
            <person name="Jeantristanb JTB J.-T."/>
            <person name="Ricardo R."/>
        </authorList>
    </citation>
    <scope>NUCLEOTIDE SEQUENCE [LARGE SCALE GENOMIC DNA]</scope>
</reference>
<dbReference type="FunFam" id="3.30.200.20:FF:000387">
    <property type="entry name" value="Serine/threonine-protein kinase STE11"/>
    <property type="match status" value="1"/>
</dbReference>
<dbReference type="PROSITE" id="PS50105">
    <property type="entry name" value="SAM_DOMAIN"/>
    <property type="match status" value="1"/>
</dbReference>
<feature type="region of interest" description="Disordered" evidence="8">
    <location>
        <begin position="1273"/>
        <end position="1297"/>
    </location>
</feature>
<keyword evidence="12" id="KW-1185">Reference proteome</keyword>
<evidence type="ECO:0000256" key="2">
    <source>
        <dbReference type="ARBA" id="ARBA00022679"/>
    </source>
</evidence>
<feature type="compositionally biased region" description="Low complexity" evidence="8">
    <location>
        <begin position="335"/>
        <end position="349"/>
    </location>
</feature>
<dbReference type="InterPro" id="IPR011009">
    <property type="entry name" value="Kinase-like_dom_sf"/>
</dbReference>
<dbReference type="GO" id="GO:0005524">
    <property type="term" value="F:ATP binding"/>
    <property type="evidence" value="ECO:0007669"/>
    <property type="project" value="UniProtKB-UniRule"/>
</dbReference>
<evidence type="ECO:0000256" key="1">
    <source>
        <dbReference type="ARBA" id="ARBA00006529"/>
    </source>
</evidence>
<proteinExistence type="inferred from homology"/>
<feature type="compositionally biased region" description="Polar residues" evidence="8">
    <location>
        <begin position="1277"/>
        <end position="1297"/>
    </location>
</feature>
<feature type="region of interest" description="Disordered" evidence="8">
    <location>
        <begin position="205"/>
        <end position="434"/>
    </location>
</feature>
<organism evidence="11 12">
    <name type="scientific">Microbotryum saponariae</name>
    <dbReference type="NCBI Taxonomy" id="289078"/>
    <lineage>
        <taxon>Eukaryota</taxon>
        <taxon>Fungi</taxon>
        <taxon>Dikarya</taxon>
        <taxon>Basidiomycota</taxon>
        <taxon>Pucciniomycotina</taxon>
        <taxon>Microbotryomycetes</taxon>
        <taxon>Microbotryales</taxon>
        <taxon>Microbotryaceae</taxon>
        <taxon>Microbotryum</taxon>
    </lineage>
</organism>
<keyword evidence="4" id="KW-0418">Kinase</keyword>
<dbReference type="Gene3D" id="3.10.20.90">
    <property type="entry name" value="Phosphatidylinositol 3-kinase Catalytic Subunit, Chain A, domain 1"/>
    <property type="match status" value="1"/>
</dbReference>
<feature type="compositionally biased region" description="Polar residues" evidence="8">
    <location>
        <begin position="322"/>
        <end position="331"/>
    </location>
</feature>
<feature type="domain" description="SAM" evidence="10">
    <location>
        <begin position="129"/>
        <end position="192"/>
    </location>
</feature>
<keyword evidence="5 6" id="KW-0067">ATP-binding</keyword>
<dbReference type="SMART" id="SM00454">
    <property type="entry name" value="SAM"/>
    <property type="match status" value="1"/>
</dbReference>
<dbReference type="FunFam" id="1.10.510.10:FF:000334">
    <property type="entry name" value="Serine/threonine-protein kinase STE11"/>
    <property type="match status" value="1"/>
</dbReference>
<feature type="compositionally biased region" description="Polar residues" evidence="8">
    <location>
        <begin position="350"/>
        <end position="366"/>
    </location>
</feature>
<keyword evidence="3 6" id="KW-0547">Nucleotide-binding</keyword>
<dbReference type="Pfam" id="PF14847">
    <property type="entry name" value="Ras_bdg_2"/>
    <property type="match status" value="1"/>
</dbReference>
<feature type="compositionally biased region" description="Low complexity" evidence="8">
    <location>
        <begin position="662"/>
        <end position="675"/>
    </location>
</feature>
<feature type="compositionally biased region" description="Acidic residues" evidence="8">
    <location>
        <begin position="959"/>
        <end position="988"/>
    </location>
</feature>
<evidence type="ECO:0000256" key="8">
    <source>
        <dbReference type="SAM" id="MobiDB-lite"/>
    </source>
</evidence>
<dbReference type="CDD" id="cd09534">
    <property type="entry name" value="SAM_Ste11_fungal"/>
    <property type="match status" value="1"/>
</dbReference>
<feature type="compositionally biased region" description="Low complexity" evidence="8">
    <location>
        <begin position="302"/>
        <end position="314"/>
    </location>
</feature>